<dbReference type="SUPFAM" id="SSF51905">
    <property type="entry name" value="FAD/NAD(P)-binding domain"/>
    <property type="match status" value="1"/>
</dbReference>
<dbReference type="HAMAP" id="MF_00212">
    <property type="entry name" value="MQO"/>
    <property type="match status" value="1"/>
</dbReference>
<dbReference type="GO" id="GO:0006099">
    <property type="term" value="P:tricarboxylic acid cycle"/>
    <property type="evidence" value="ECO:0007669"/>
    <property type="project" value="UniProtKB-UniRule"/>
</dbReference>
<keyword evidence="7 8" id="KW-0560">Oxidoreductase</keyword>
<evidence type="ECO:0000256" key="5">
    <source>
        <dbReference type="ARBA" id="ARBA00022630"/>
    </source>
</evidence>
<dbReference type="GO" id="GO:0008924">
    <property type="term" value="F:L-malate dehydrogenase (quinone) activity"/>
    <property type="evidence" value="ECO:0007669"/>
    <property type="project" value="UniProtKB-UniRule"/>
</dbReference>
<evidence type="ECO:0000256" key="6">
    <source>
        <dbReference type="ARBA" id="ARBA00022827"/>
    </source>
</evidence>
<dbReference type="InterPro" id="IPR006231">
    <property type="entry name" value="MQO"/>
</dbReference>
<accession>A0A4R6PUE3</accession>
<dbReference type="Gene3D" id="3.50.50.60">
    <property type="entry name" value="FAD/NAD(P)-binding domain"/>
    <property type="match status" value="1"/>
</dbReference>
<evidence type="ECO:0000256" key="4">
    <source>
        <dbReference type="ARBA" id="ARBA00022532"/>
    </source>
</evidence>
<dbReference type="RefSeq" id="WP_067492215.1">
    <property type="nucleotide sequence ID" value="NZ_JBHXPO010000001.1"/>
</dbReference>
<evidence type="ECO:0000256" key="7">
    <source>
        <dbReference type="ARBA" id="ARBA00023002"/>
    </source>
</evidence>
<reference evidence="9 10" key="1">
    <citation type="submission" date="2019-03" db="EMBL/GenBank/DDBJ databases">
        <title>Genomic Encyclopedia of Type Strains, Phase IV (KMG-IV): sequencing the most valuable type-strain genomes for metagenomic binning, comparative biology and taxonomic classification.</title>
        <authorList>
            <person name="Goeker M."/>
        </authorList>
    </citation>
    <scope>NUCLEOTIDE SEQUENCE [LARGE SCALE GENOMIC DNA]</scope>
    <source>
        <strain evidence="9 10">DSM 44496</strain>
    </source>
</reference>
<dbReference type="InterPro" id="IPR036188">
    <property type="entry name" value="FAD/NAD-bd_sf"/>
</dbReference>
<evidence type="ECO:0000256" key="3">
    <source>
        <dbReference type="ARBA" id="ARBA00005012"/>
    </source>
</evidence>
<comment type="caution">
    <text evidence="9">The sequence shown here is derived from an EMBL/GenBank/DDBJ whole genome shotgun (WGS) entry which is preliminary data.</text>
</comment>
<dbReference type="EC" id="1.1.5.4" evidence="8"/>
<evidence type="ECO:0000313" key="10">
    <source>
        <dbReference type="Proteomes" id="UP000295087"/>
    </source>
</evidence>
<dbReference type="EMBL" id="SNXK01000001">
    <property type="protein sequence ID" value="TDP40946.1"/>
    <property type="molecule type" value="Genomic_DNA"/>
</dbReference>
<keyword evidence="5 8" id="KW-0285">Flavoprotein</keyword>
<dbReference type="UniPathway" id="UPA00223">
    <property type="reaction ID" value="UER01008"/>
</dbReference>
<dbReference type="NCBIfam" id="NF003611">
    <property type="entry name" value="PRK05257.3-2"/>
    <property type="match status" value="1"/>
</dbReference>
<evidence type="ECO:0000256" key="8">
    <source>
        <dbReference type="HAMAP-Rule" id="MF_00212"/>
    </source>
</evidence>
<dbReference type="AlphaFoldDB" id="A0A4R6PUE3"/>
<sequence length="512" mass="55119">MDARTHESGCGDDILDAVLIGGGVMSATLGALLSALAPDWSIALFERLGEPAGESSGAWNNAGTGHSGLCELNYMPDPDDASKAAGIAEQFALSRRFWSALAARGAFPGPDAAHPSAERGPLGAFLTSTPHVTVVFGDRDIAYLRRRWATLRELPAFAEMEYTEDRAVIGAWAPLLVRGRADDEPMAATRHTGGTDIDFGALTRALLATMTEAGNPVRLHREITGLRRGADGLWTVRGRDLDSGRTFVVRTRFVFVGAGGYALRLLQRARLPEVRGYAVLPMGAQFLRTREPEVVAEHAAKVYSQASLGAPPMSVPHLDRREVDGSAALMFGPYATFSTRLLRHGSLTDLFTTVRPHNVVPLLSACLRNLHLGRYLLGQLLASRRDKFAELQRFYPTADAADWELIQAGQRAQLVKPDGRFDGELQFGTELVTGADGTIAGLLGASPGASIAPDIMRDLLDRCFPARRHEWAPLLTELLPDAPETNSAGIPLATVLSLVAQQISLNDASRDS</sequence>
<dbReference type="PANTHER" id="PTHR43104">
    <property type="entry name" value="L-2-HYDROXYGLUTARATE DEHYDROGENASE, MITOCHONDRIAL"/>
    <property type="match status" value="1"/>
</dbReference>
<dbReference type="GO" id="GO:0047545">
    <property type="term" value="F:(S)-2-hydroxyglutarate dehydrogenase activity"/>
    <property type="evidence" value="ECO:0007669"/>
    <property type="project" value="TreeGrafter"/>
</dbReference>
<name>A0A4R6PUE3_NOCIG</name>
<comment type="pathway">
    <text evidence="3 8">Carbohydrate metabolism; tricarboxylic acid cycle; oxaloacetate from (S)-malate (quinone route): step 1/1.</text>
</comment>
<organism evidence="9 10">
    <name type="scientific">Nocardia ignorata</name>
    <dbReference type="NCBI Taxonomy" id="145285"/>
    <lineage>
        <taxon>Bacteria</taxon>
        <taxon>Bacillati</taxon>
        <taxon>Actinomycetota</taxon>
        <taxon>Actinomycetes</taxon>
        <taxon>Mycobacteriales</taxon>
        <taxon>Nocardiaceae</taxon>
        <taxon>Nocardia</taxon>
    </lineage>
</organism>
<evidence type="ECO:0000256" key="2">
    <source>
        <dbReference type="ARBA" id="ARBA00001974"/>
    </source>
</evidence>
<dbReference type="NCBIfam" id="TIGR01320">
    <property type="entry name" value="mal_quin_oxido"/>
    <property type="match status" value="1"/>
</dbReference>
<evidence type="ECO:0000313" key="9">
    <source>
        <dbReference type="EMBL" id="TDP40946.1"/>
    </source>
</evidence>
<dbReference type="NCBIfam" id="NF003606">
    <property type="entry name" value="PRK05257.2-1"/>
    <property type="match status" value="1"/>
</dbReference>
<protein>
    <recommendedName>
        <fullName evidence="8">Probable malate:quinone oxidoreductase</fullName>
        <ecNumber evidence="8">1.1.5.4</ecNumber>
    </recommendedName>
    <alternativeName>
        <fullName evidence="8">MQO</fullName>
    </alternativeName>
    <alternativeName>
        <fullName evidence="8">Malate dehydrogenase [quinone]</fullName>
    </alternativeName>
</protein>
<gene>
    <name evidence="8" type="primary">mqo</name>
    <name evidence="9" type="ORF">DFR75_10144</name>
</gene>
<dbReference type="Gene3D" id="3.30.9.10">
    <property type="entry name" value="D-Amino Acid Oxidase, subunit A, domain 2"/>
    <property type="match status" value="1"/>
</dbReference>
<dbReference type="Pfam" id="PF06039">
    <property type="entry name" value="Mqo"/>
    <property type="match status" value="1"/>
</dbReference>
<dbReference type="PANTHER" id="PTHR43104:SF2">
    <property type="entry name" value="L-2-HYDROXYGLUTARATE DEHYDROGENASE, MITOCHONDRIAL"/>
    <property type="match status" value="1"/>
</dbReference>
<keyword evidence="6 8" id="KW-0274">FAD</keyword>
<keyword evidence="4 8" id="KW-0816">Tricarboxylic acid cycle</keyword>
<dbReference type="Proteomes" id="UP000295087">
    <property type="component" value="Unassembled WGS sequence"/>
</dbReference>
<keyword evidence="10" id="KW-1185">Reference proteome</keyword>
<evidence type="ECO:0000256" key="1">
    <source>
        <dbReference type="ARBA" id="ARBA00001139"/>
    </source>
</evidence>
<proteinExistence type="inferred from homology"/>
<comment type="similarity">
    <text evidence="8">Belongs to the MQO family.</text>
</comment>
<comment type="cofactor">
    <cofactor evidence="2 8">
        <name>FAD</name>
        <dbReference type="ChEBI" id="CHEBI:57692"/>
    </cofactor>
</comment>
<comment type="catalytic activity">
    <reaction evidence="1 8">
        <text>(S)-malate + a quinone = a quinol + oxaloacetate</text>
        <dbReference type="Rhea" id="RHEA:46012"/>
        <dbReference type="ChEBI" id="CHEBI:15589"/>
        <dbReference type="ChEBI" id="CHEBI:16452"/>
        <dbReference type="ChEBI" id="CHEBI:24646"/>
        <dbReference type="ChEBI" id="CHEBI:132124"/>
        <dbReference type="EC" id="1.1.5.4"/>
    </reaction>
</comment>